<reference evidence="12 13" key="1">
    <citation type="submission" date="2019-07" db="EMBL/GenBank/DDBJ databases">
        <title>Reinekea sp. strain SSH23 genome sequencing and assembly.</title>
        <authorList>
            <person name="Kim I."/>
        </authorList>
    </citation>
    <scope>NUCLEOTIDE SEQUENCE [LARGE SCALE GENOMIC DNA]</scope>
    <source>
        <strain evidence="12 13">SSH23</strain>
    </source>
</reference>
<dbReference type="HAMAP" id="MF_00101">
    <property type="entry name" value="AcpS"/>
    <property type="match status" value="1"/>
</dbReference>
<dbReference type="GO" id="GO:0000287">
    <property type="term" value="F:magnesium ion binding"/>
    <property type="evidence" value="ECO:0007669"/>
    <property type="project" value="UniProtKB-UniRule"/>
</dbReference>
<comment type="function">
    <text evidence="10">Transfers the 4'-phosphopantetheine moiety from coenzyme A to a Ser of acyl-carrier-protein.</text>
</comment>
<keyword evidence="1 10" id="KW-0444">Lipid biosynthesis</keyword>
<dbReference type="Pfam" id="PF01648">
    <property type="entry name" value="ACPS"/>
    <property type="match status" value="1"/>
</dbReference>
<dbReference type="InterPro" id="IPR037143">
    <property type="entry name" value="4-PPantetheinyl_Trfase_dom_sf"/>
</dbReference>
<evidence type="ECO:0000313" key="13">
    <source>
        <dbReference type="Proteomes" id="UP000321764"/>
    </source>
</evidence>
<gene>
    <name evidence="10" type="primary">acpS</name>
    <name evidence="12" type="ORF">FME95_00435</name>
</gene>
<evidence type="ECO:0000256" key="10">
    <source>
        <dbReference type="HAMAP-Rule" id="MF_00101"/>
    </source>
</evidence>
<evidence type="ECO:0000256" key="8">
    <source>
        <dbReference type="ARBA" id="ARBA00050875"/>
    </source>
</evidence>
<dbReference type="AlphaFoldDB" id="A0A5C8Z859"/>
<keyword evidence="6 10" id="KW-0443">Lipid metabolism</keyword>
<evidence type="ECO:0000256" key="4">
    <source>
        <dbReference type="ARBA" id="ARBA00022832"/>
    </source>
</evidence>
<evidence type="ECO:0000256" key="6">
    <source>
        <dbReference type="ARBA" id="ARBA00023098"/>
    </source>
</evidence>
<comment type="cofactor">
    <cofactor evidence="10">
        <name>Mg(2+)</name>
        <dbReference type="ChEBI" id="CHEBI:18420"/>
    </cofactor>
</comment>
<dbReference type="OrthoDB" id="517356at2"/>
<dbReference type="EMBL" id="VKAD01000001">
    <property type="protein sequence ID" value="TXR53080.1"/>
    <property type="molecule type" value="Genomic_DNA"/>
</dbReference>
<dbReference type="RefSeq" id="WP_147712002.1">
    <property type="nucleotide sequence ID" value="NZ_VKAD01000001.1"/>
</dbReference>
<name>A0A5C8Z859_9GAMM</name>
<feature type="binding site" evidence="10">
    <location>
        <position position="56"/>
    </location>
    <ligand>
        <name>Mg(2+)</name>
        <dbReference type="ChEBI" id="CHEBI:18420"/>
    </ligand>
</feature>
<evidence type="ECO:0000256" key="5">
    <source>
        <dbReference type="ARBA" id="ARBA00022842"/>
    </source>
</evidence>
<feature type="domain" description="4'-phosphopantetheinyl transferase" evidence="11">
    <location>
        <begin position="3"/>
        <end position="119"/>
    </location>
</feature>
<comment type="caution">
    <text evidence="12">The sequence shown here is derived from an EMBL/GenBank/DDBJ whole genome shotgun (WGS) entry which is preliminary data.</text>
</comment>
<keyword evidence="5 10" id="KW-0460">Magnesium</keyword>
<evidence type="ECO:0000256" key="3">
    <source>
        <dbReference type="ARBA" id="ARBA00022723"/>
    </source>
</evidence>
<evidence type="ECO:0000256" key="7">
    <source>
        <dbReference type="ARBA" id="ARBA00023160"/>
    </source>
</evidence>
<dbReference type="InterPro" id="IPR008278">
    <property type="entry name" value="4-PPantetheinyl_Trfase_dom"/>
</dbReference>
<dbReference type="Proteomes" id="UP000321764">
    <property type="component" value="Unassembled WGS sequence"/>
</dbReference>
<proteinExistence type="inferred from homology"/>
<dbReference type="InterPro" id="IPR004568">
    <property type="entry name" value="Ppantetheine-prot_Trfase_dom"/>
</dbReference>
<comment type="function">
    <text evidence="9">Transfers the 4'-phosphopantetheine moiety from coenzyme A to the 'Ser-36' of acyl-carrier-protein.</text>
</comment>
<keyword evidence="3 10" id="KW-0479">Metal-binding</keyword>
<dbReference type="GO" id="GO:0008897">
    <property type="term" value="F:holo-[acyl-carrier-protein] synthase activity"/>
    <property type="evidence" value="ECO:0007669"/>
    <property type="project" value="UniProtKB-UniRule"/>
</dbReference>
<dbReference type="Gene3D" id="3.90.470.20">
    <property type="entry name" value="4'-phosphopantetheinyl transferase domain"/>
    <property type="match status" value="1"/>
</dbReference>
<dbReference type="NCBIfam" id="TIGR00556">
    <property type="entry name" value="pantethn_trn"/>
    <property type="match status" value="1"/>
</dbReference>
<dbReference type="NCBIfam" id="TIGR00516">
    <property type="entry name" value="acpS"/>
    <property type="match status" value="1"/>
</dbReference>
<evidence type="ECO:0000256" key="9">
    <source>
        <dbReference type="ARBA" id="ARBA00054726"/>
    </source>
</evidence>
<dbReference type="EC" id="2.7.8.7" evidence="10"/>
<evidence type="ECO:0000256" key="2">
    <source>
        <dbReference type="ARBA" id="ARBA00022679"/>
    </source>
</evidence>
<keyword evidence="4 10" id="KW-0276">Fatty acid metabolism</keyword>
<evidence type="ECO:0000259" key="11">
    <source>
        <dbReference type="Pfam" id="PF01648"/>
    </source>
</evidence>
<evidence type="ECO:0000313" key="12">
    <source>
        <dbReference type="EMBL" id="TXR53080.1"/>
    </source>
</evidence>
<accession>A0A5C8Z859</accession>
<dbReference type="FunFam" id="3.90.470.20:FF:000001">
    <property type="entry name" value="Holo-[acyl-carrier-protein] synthase"/>
    <property type="match status" value="1"/>
</dbReference>
<sequence length="123" mass="13690">MKGIGTDIVQIERIEQTLAKQGERFIRRILTEPEQALYHQRHQSIRFLANRFAAKEAISKALGTGISGGIRFTDIEVIPNAQGMPCVSLYNQAKLQLDSLQAEHVLVSLSDEKAYCVAFATCL</sequence>
<evidence type="ECO:0000256" key="1">
    <source>
        <dbReference type="ARBA" id="ARBA00022516"/>
    </source>
</evidence>
<dbReference type="InterPro" id="IPR002582">
    <property type="entry name" value="ACPS"/>
</dbReference>
<protein>
    <recommendedName>
        <fullName evidence="10">Holo-[acyl-carrier-protein] synthase</fullName>
        <shortName evidence="10">Holo-ACP synthase</shortName>
        <ecNumber evidence="10">2.7.8.7</ecNumber>
    </recommendedName>
    <alternativeName>
        <fullName evidence="10">4'-phosphopantetheinyl transferase AcpS</fullName>
    </alternativeName>
</protein>
<comment type="catalytic activity">
    <reaction evidence="8 10">
        <text>apo-[ACP] + CoA = holo-[ACP] + adenosine 3',5'-bisphosphate + H(+)</text>
        <dbReference type="Rhea" id="RHEA:12068"/>
        <dbReference type="Rhea" id="RHEA-COMP:9685"/>
        <dbReference type="Rhea" id="RHEA-COMP:9690"/>
        <dbReference type="ChEBI" id="CHEBI:15378"/>
        <dbReference type="ChEBI" id="CHEBI:29999"/>
        <dbReference type="ChEBI" id="CHEBI:57287"/>
        <dbReference type="ChEBI" id="CHEBI:58343"/>
        <dbReference type="ChEBI" id="CHEBI:64479"/>
        <dbReference type="EC" id="2.7.8.7"/>
    </reaction>
</comment>
<keyword evidence="13" id="KW-1185">Reference proteome</keyword>
<dbReference type="SUPFAM" id="SSF56214">
    <property type="entry name" value="4'-phosphopantetheinyl transferase"/>
    <property type="match status" value="1"/>
</dbReference>
<comment type="similarity">
    <text evidence="10">Belongs to the P-Pant transferase superfamily. AcpS family.</text>
</comment>
<keyword evidence="10" id="KW-0963">Cytoplasm</keyword>
<comment type="subcellular location">
    <subcellularLocation>
        <location evidence="10">Cytoplasm</location>
    </subcellularLocation>
</comment>
<keyword evidence="7 10" id="KW-0275">Fatty acid biosynthesis</keyword>
<organism evidence="12 13">
    <name type="scientific">Reinekea thalattae</name>
    <dbReference type="NCBI Taxonomy" id="2593301"/>
    <lineage>
        <taxon>Bacteria</taxon>
        <taxon>Pseudomonadati</taxon>
        <taxon>Pseudomonadota</taxon>
        <taxon>Gammaproteobacteria</taxon>
        <taxon>Oceanospirillales</taxon>
        <taxon>Saccharospirillaceae</taxon>
        <taxon>Reinekea</taxon>
    </lineage>
</organism>
<dbReference type="GO" id="GO:0006633">
    <property type="term" value="P:fatty acid biosynthetic process"/>
    <property type="evidence" value="ECO:0007669"/>
    <property type="project" value="UniProtKB-UniRule"/>
</dbReference>
<feature type="binding site" evidence="10">
    <location>
        <position position="7"/>
    </location>
    <ligand>
        <name>Mg(2+)</name>
        <dbReference type="ChEBI" id="CHEBI:18420"/>
    </ligand>
</feature>
<keyword evidence="2 10" id="KW-0808">Transferase</keyword>
<dbReference type="GO" id="GO:0005737">
    <property type="term" value="C:cytoplasm"/>
    <property type="evidence" value="ECO:0007669"/>
    <property type="project" value="UniProtKB-SubCell"/>
</dbReference>